<evidence type="ECO:0000256" key="1">
    <source>
        <dbReference type="SAM" id="Phobius"/>
    </source>
</evidence>
<evidence type="ECO:0000313" key="3">
    <source>
        <dbReference type="Proteomes" id="UP000184388"/>
    </source>
</evidence>
<dbReference type="EMBL" id="FRBK01000034">
    <property type="protein sequence ID" value="SHN31574.1"/>
    <property type="molecule type" value="Genomic_DNA"/>
</dbReference>
<protein>
    <submittedName>
        <fullName evidence="2">Uncharacterized protein</fullName>
    </submittedName>
</protein>
<evidence type="ECO:0000313" key="2">
    <source>
        <dbReference type="EMBL" id="SHN31574.1"/>
    </source>
</evidence>
<dbReference type="Proteomes" id="UP000184388">
    <property type="component" value="Unassembled WGS sequence"/>
</dbReference>
<dbReference type="RefSeq" id="WP_286160534.1">
    <property type="nucleotide sequence ID" value="NZ_FRBK01000034.1"/>
</dbReference>
<sequence>MRASSYLRYMLVWFALVNGAFAGLGLILVVLCHGRGASSGEIGTAQALGSAGTVLGALACEPLTAGLTGARLLTTSSWLLVAGAAAMAVPGPAPLTGLAYAGALFLTPAVNVVFQHHLVRAVPDTLTGRISSTMMTAARSLNWFILVGAGAWPTGAARCSRS</sequence>
<reference evidence="3" key="1">
    <citation type="submission" date="2016-11" db="EMBL/GenBank/DDBJ databases">
        <authorList>
            <person name="Jaros S."/>
            <person name="Januszkiewicz K."/>
            <person name="Wedrychowicz H."/>
        </authorList>
    </citation>
    <scope>NUCLEOTIDE SEQUENCE [LARGE SCALE GENOMIC DNA]</scope>
    <source>
        <strain evidence="3">CGMCC 4.3555</strain>
    </source>
</reference>
<keyword evidence="1" id="KW-0472">Membrane</keyword>
<organism evidence="2 3">
    <name type="scientific">Streptomyces yunnanensis</name>
    <dbReference type="NCBI Taxonomy" id="156453"/>
    <lineage>
        <taxon>Bacteria</taxon>
        <taxon>Bacillati</taxon>
        <taxon>Actinomycetota</taxon>
        <taxon>Actinomycetes</taxon>
        <taxon>Kitasatosporales</taxon>
        <taxon>Streptomycetaceae</taxon>
        <taxon>Streptomyces</taxon>
    </lineage>
</organism>
<dbReference type="InterPro" id="IPR036259">
    <property type="entry name" value="MFS_trans_sf"/>
</dbReference>
<feature type="transmembrane region" description="Helical" evidence="1">
    <location>
        <begin position="12"/>
        <end position="31"/>
    </location>
</feature>
<feature type="transmembrane region" description="Helical" evidence="1">
    <location>
        <begin position="95"/>
        <end position="114"/>
    </location>
</feature>
<keyword evidence="1" id="KW-0812">Transmembrane</keyword>
<name>A0A9X8R090_9ACTN</name>
<dbReference type="SUPFAM" id="SSF103473">
    <property type="entry name" value="MFS general substrate transporter"/>
    <property type="match status" value="1"/>
</dbReference>
<comment type="caution">
    <text evidence="2">The sequence shown here is derived from an EMBL/GenBank/DDBJ whole genome shotgun (WGS) entry which is preliminary data.</text>
</comment>
<keyword evidence="1" id="KW-1133">Transmembrane helix</keyword>
<proteinExistence type="predicted"/>
<gene>
    <name evidence="2" type="ORF">SAMN05216268_13433</name>
</gene>
<accession>A0A9X8R090</accession>
<dbReference type="AlphaFoldDB" id="A0A9X8R090"/>